<gene>
    <name evidence="3" type="ORF">EFW17_01590</name>
</gene>
<dbReference type="SMART" id="SM00530">
    <property type="entry name" value="HTH_XRE"/>
    <property type="match status" value="1"/>
</dbReference>
<evidence type="ECO:0000313" key="3">
    <source>
        <dbReference type="EMBL" id="RNL87532.1"/>
    </source>
</evidence>
<dbReference type="SUPFAM" id="SSF47413">
    <property type="entry name" value="lambda repressor-like DNA-binding domains"/>
    <property type="match status" value="1"/>
</dbReference>
<name>A0A3N0EIC7_9ACTN</name>
<dbReference type="GO" id="GO:0003677">
    <property type="term" value="F:DNA binding"/>
    <property type="evidence" value="ECO:0007669"/>
    <property type="project" value="InterPro"/>
</dbReference>
<proteinExistence type="predicted"/>
<evidence type="ECO:0000313" key="4">
    <source>
        <dbReference type="Proteomes" id="UP000269198"/>
    </source>
</evidence>
<keyword evidence="4" id="KW-1185">Reference proteome</keyword>
<feature type="compositionally biased region" description="Polar residues" evidence="1">
    <location>
        <begin position="1"/>
        <end position="17"/>
    </location>
</feature>
<dbReference type="InterPro" id="IPR010982">
    <property type="entry name" value="Lambda_DNA-bd_dom_sf"/>
</dbReference>
<dbReference type="EMBL" id="RJMB01000001">
    <property type="protein sequence ID" value="RNL87532.1"/>
    <property type="molecule type" value="Genomic_DNA"/>
</dbReference>
<dbReference type="Pfam" id="PF13560">
    <property type="entry name" value="HTH_31"/>
    <property type="match status" value="1"/>
</dbReference>
<dbReference type="InterPro" id="IPR043917">
    <property type="entry name" value="DUF5753"/>
</dbReference>
<dbReference type="PROSITE" id="PS50943">
    <property type="entry name" value="HTH_CROC1"/>
    <property type="match status" value="1"/>
</dbReference>
<dbReference type="AlphaFoldDB" id="A0A3N0EIC7"/>
<dbReference type="Pfam" id="PF19054">
    <property type="entry name" value="DUF5753"/>
    <property type="match status" value="1"/>
</dbReference>
<feature type="region of interest" description="Disordered" evidence="1">
    <location>
        <begin position="286"/>
        <end position="319"/>
    </location>
</feature>
<sequence length="319" mass="34493">MSGPPLSQTSKSAPTTHHQADWPRLGHRIRTAREKLSRSLTDLADRTHTGEYTLRQVEAGEVDPGRRVVELLDSEFGAEGVLVDAWAQVYISHHVRTGSRVDQLHREAGQIRAFAPLVIPEHFQTEAYTRALDRAERPLEPNRLVRDRPRLPRLMATGSGPPYHCLVLDEAALHRTVESPETTREQLAHLHRLAQASYVTVHVIPSGTPHHPGLRGAFWTLSFSPRHALAYTPHPRGPGALVTDATHIKGYTDLFATLQGAALPTAESLALLKQAAERVRPRQAITGGTAPSAAPGPFGAAAGSASASGTVIPPRAGGE</sequence>
<feature type="domain" description="HTH cro/C1-type" evidence="2">
    <location>
        <begin position="29"/>
        <end position="83"/>
    </location>
</feature>
<accession>A0A3N0EIC7</accession>
<feature type="region of interest" description="Disordered" evidence="1">
    <location>
        <begin position="1"/>
        <end position="26"/>
    </location>
</feature>
<protein>
    <submittedName>
        <fullName evidence="3">XRE family transcriptional regulator</fullName>
    </submittedName>
</protein>
<reference evidence="3 4" key="1">
    <citation type="submission" date="2018-11" db="EMBL/GenBank/DDBJ databases">
        <title>The genome draft of YIM 96095.</title>
        <authorList>
            <person name="Tang S.-K."/>
            <person name="Chunyu W.-X."/>
            <person name="Feng Y.-Z."/>
        </authorList>
    </citation>
    <scope>NUCLEOTIDE SEQUENCE [LARGE SCALE GENOMIC DNA]</scope>
    <source>
        <strain evidence="3 4">YIM 96095</strain>
    </source>
</reference>
<dbReference type="InterPro" id="IPR001387">
    <property type="entry name" value="Cro/C1-type_HTH"/>
</dbReference>
<evidence type="ECO:0000256" key="1">
    <source>
        <dbReference type="SAM" id="MobiDB-lite"/>
    </source>
</evidence>
<dbReference type="RefSeq" id="WP_123199397.1">
    <property type="nucleotide sequence ID" value="NZ_RJMB01000001.1"/>
</dbReference>
<organism evidence="3 4">
    <name type="scientific">Halostreptopolyspora alba</name>
    <dbReference type="NCBI Taxonomy" id="2487137"/>
    <lineage>
        <taxon>Bacteria</taxon>
        <taxon>Bacillati</taxon>
        <taxon>Actinomycetota</taxon>
        <taxon>Actinomycetes</taxon>
        <taxon>Streptosporangiales</taxon>
        <taxon>Nocardiopsidaceae</taxon>
        <taxon>Halostreptopolyspora</taxon>
    </lineage>
</organism>
<comment type="caution">
    <text evidence="3">The sequence shown here is derived from an EMBL/GenBank/DDBJ whole genome shotgun (WGS) entry which is preliminary data.</text>
</comment>
<dbReference type="CDD" id="cd00093">
    <property type="entry name" value="HTH_XRE"/>
    <property type="match status" value="1"/>
</dbReference>
<feature type="compositionally biased region" description="Low complexity" evidence="1">
    <location>
        <begin position="286"/>
        <end position="310"/>
    </location>
</feature>
<dbReference type="OrthoDB" id="3423182at2"/>
<dbReference type="Proteomes" id="UP000269198">
    <property type="component" value="Unassembled WGS sequence"/>
</dbReference>
<dbReference type="Gene3D" id="1.10.260.40">
    <property type="entry name" value="lambda repressor-like DNA-binding domains"/>
    <property type="match status" value="1"/>
</dbReference>
<evidence type="ECO:0000259" key="2">
    <source>
        <dbReference type="PROSITE" id="PS50943"/>
    </source>
</evidence>